<dbReference type="EMBL" id="JASSZA010000009">
    <property type="protein sequence ID" value="KAK2101666.1"/>
    <property type="molecule type" value="Genomic_DNA"/>
</dbReference>
<dbReference type="PANTHER" id="PTHR37860:SF2">
    <property type="entry name" value="VITELLOGENIN DOMAIN-CONTAINING PROTEIN"/>
    <property type="match status" value="1"/>
</dbReference>
<keyword evidence="2" id="KW-1185">Reference proteome</keyword>
<comment type="caution">
    <text evidence="1">The sequence shown here is derived from an EMBL/GenBank/DDBJ whole genome shotgun (WGS) entry which is preliminary data.</text>
</comment>
<accession>A0ABQ9UX16</accession>
<name>A0ABQ9UX16_SAGOE</name>
<dbReference type="Proteomes" id="UP001266305">
    <property type="component" value="Unassembled WGS sequence"/>
</dbReference>
<evidence type="ECO:0000313" key="2">
    <source>
        <dbReference type="Proteomes" id="UP001266305"/>
    </source>
</evidence>
<sequence length="280" mass="30549">MMGTITVRTCCELDSQSQTQSNVALCGRDAGVSVDLAALVAWPLHGLLQMVANASHTVPALQRLDLPFSSQAVPTCTPQLVFLGVWAAEEMSSLLLPTCDSQTSLVIDIHGQNQAVEGGQAPRGMLTHAHLSASLQRSHVGHPQKPLVPAFRNIPVPPAQEALHYSKGEVQSMFALGVEEHHFHISTHLVAAKASLTNFMKLEHSFLQAEVWVRFPCGAIIFCQLSTLPRELVLQTTYERAHGTCVLYHVVLWDGQEWALTGSLSEPLPRPFKNLSLQSV</sequence>
<organism evidence="1 2">
    <name type="scientific">Saguinus oedipus</name>
    <name type="common">Cotton-top tamarin</name>
    <name type="synonym">Oedipomidas oedipus</name>
    <dbReference type="NCBI Taxonomy" id="9490"/>
    <lineage>
        <taxon>Eukaryota</taxon>
        <taxon>Metazoa</taxon>
        <taxon>Chordata</taxon>
        <taxon>Craniata</taxon>
        <taxon>Vertebrata</taxon>
        <taxon>Euteleostomi</taxon>
        <taxon>Mammalia</taxon>
        <taxon>Eutheria</taxon>
        <taxon>Euarchontoglires</taxon>
        <taxon>Primates</taxon>
        <taxon>Haplorrhini</taxon>
        <taxon>Platyrrhini</taxon>
        <taxon>Cebidae</taxon>
        <taxon>Callitrichinae</taxon>
        <taxon>Saguinus</taxon>
    </lineage>
</organism>
<dbReference type="PANTHER" id="PTHR37860">
    <property type="entry name" value="AGAP008810-PA"/>
    <property type="match status" value="1"/>
</dbReference>
<proteinExistence type="predicted"/>
<protein>
    <submittedName>
        <fullName evidence="1">Uncharacterized protein</fullName>
    </submittedName>
</protein>
<reference evidence="1 2" key="1">
    <citation type="submission" date="2023-05" db="EMBL/GenBank/DDBJ databases">
        <title>B98-5 Cell Line De Novo Hybrid Assembly: An Optical Mapping Approach.</title>
        <authorList>
            <person name="Kananen K."/>
            <person name="Auerbach J.A."/>
            <person name="Kautto E."/>
            <person name="Blachly J.S."/>
        </authorList>
    </citation>
    <scope>NUCLEOTIDE SEQUENCE [LARGE SCALE GENOMIC DNA]</scope>
    <source>
        <strain evidence="1">B95-8</strain>
        <tissue evidence="1">Cell line</tissue>
    </source>
</reference>
<evidence type="ECO:0000313" key="1">
    <source>
        <dbReference type="EMBL" id="KAK2101666.1"/>
    </source>
</evidence>
<gene>
    <name evidence="1" type="ORF">P7K49_019332</name>
</gene>